<evidence type="ECO:0000256" key="7">
    <source>
        <dbReference type="ARBA" id="ARBA00022837"/>
    </source>
</evidence>
<sequence>MSYSFIETKQDCDFPIQNLPYGIFQPSSLSPRVGTAIGEYVLDLSVIDEAGLLNGTGAEGKNIFSASSLNPFMELGRPVWKMVREKLQYLLDQETADLRDNEELRVKAFYPQSEVQMLLPVQVGDYTDFYASKEHATNVGTMFRGKDNALMPNWKHVPIGYHGRASSIVLSGTNIRRPLGQTKPANAESPVFGPSAQLDFELEMGWFIGPGNKLGEPIPVDQAEDQVFGMVLVNDWSARDIQSWEYQPLGPFLAKNFATSISPWVVPFEALEPFRQAGPAQDPEPLAYLRQTKNGAFNINLEVYLKPENDQEGTQITKTNFNYMYWSVAQQVAHHTITGCNMRPGDMHASGTISGTERSERGSMLELTWRGAEPLVLKNGDERTWIKDGDELIIRGYCQGDGYRIGFGEVKGTVLPALSEADILGVEKVSK</sequence>
<keyword evidence="7" id="KW-0106">Calcium</keyword>
<evidence type="ECO:0000259" key="11">
    <source>
        <dbReference type="Pfam" id="PF01557"/>
    </source>
</evidence>
<evidence type="ECO:0000256" key="2">
    <source>
        <dbReference type="ARBA" id="ARBA00001946"/>
    </source>
</evidence>
<dbReference type="SUPFAM" id="SSF56529">
    <property type="entry name" value="FAH"/>
    <property type="match status" value="1"/>
</dbReference>
<dbReference type="Pfam" id="PF09298">
    <property type="entry name" value="FAA_hydrolase_N"/>
    <property type="match status" value="1"/>
</dbReference>
<evidence type="ECO:0000256" key="5">
    <source>
        <dbReference type="ARBA" id="ARBA00022723"/>
    </source>
</evidence>
<keyword evidence="6 13" id="KW-0378">Hydrolase</keyword>
<evidence type="ECO:0000256" key="10">
    <source>
        <dbReference type="ARBA" id="ARBA00023232"/>
    </source>
</evidence>
<feature type="domain" description="Fumarylacetoacetase N-terminal" evidence="12">
    <location>
        <begin position="17"/>
        <end position="120"/>
    </location>
</feature>
<evidence type="ECO:0000256" key="3">
    <source>
        <dbReference type="ARBA" id="ARBA00004782"/>
    </source>
</evidence>
<dbReference type="PANTHER" id="PTHR43069:SF2">
    <property type="entry name" value="FUMARYLACETOACETASE"/>
    <property type="match status" value="1"/>
</dbReference>
<proteinExistence type="predicted"/>
<dbReference type="Pfam" id="PF01557">
    <property type="entry name" value="FAA_hydrolase"/>
    <property type="match status" value="1"/>
</dbReference>
<gene>
    <name evidence="13" type="primary">fahA</name>
    <name evidence="13" type="ORF">R4Z09_28020</name>
</gene>
<evidence type="ECO:0000313" key="14">
    <source>
        <dbReference type="Proteomes" id="UP001357223"/>
    </source>
</evidence>
<evidence type="ECO:0000259" key="12">
    <source>
        <dbReference type="Pfam" id="PF09298"/>
    </source>
</evidence>
<dbReference type="Proteomes" id="UP001357223">
    <property type="component" value="Chromosome"/>
</dbReference>
<evidence type="ECO:0000256" key="1">
    <source>
        <dbReference type="ARBA" id="ARBA00001913"/>
    </source>
</evidence>
<comment type="cofactor">
    <cofactor evidence="2">
        <name>Mg(2+)</name>
        <dbReference type="ChEBI" id="CHEBI:18420"/>
    </cofactor>
</comment>
<accession>A0ABZ2CGU0</accession>
<dbReference type="GO" id="GO:0004334">
    <property type="term" value="F:fumarylacetoacetase activity"/>
    <property type="evidence" value="ECO:0007669"/>
    <property type="project" value="UniProtKB-EC"/>
</dbReference>
<dbReference type="InterPro" id="IPR015377">
    <property type="entry name" value="Fumarylacetoacetase_N"/>
</dbReference>
<dbReference type="Gene3D" id="3.90.850.10">
    <property type="entry name" value="Fumarylacetoacetase-like, C-terminal domain"/>
    <property type="match status" value="1"/>
</dbReference>
<protein>
    <recommendedName>
        <fullName evidence="4">fumarylacetoacetase</fullName>
        <ecNumber evidence="4">3.7.1.2</ecNumber>
    </recommendedName>
</protein>
<evidence type="ECO:0000256" key="4">
    <source>
        <dbReference type="ARBA" id="ARBA00012094"/>
    </source>
</evidence>
<reference evidence="13 14" key="1">
    <citation type="submission" date="2023-10" db="EMBL/GenBank/DDBJ databases">
        <title>Niallia locisalis sp.nov. isolated from a salt pond sample.</title>
        <authorList>
            <person name="Li X.-J."/>
            <person name="Dong L."/>
        </authorList>
    </citation>
    <scope>NUCLEOTIDE SEQUENCE [LARGE SCALE GENOMIC DNA]</scope>
    <source>
        <strain evidence="13 14">DSM 29761</strain>
    </source>
</reference>
<dbReference type="NCBIfam" id="TIGR01266">
    <property type="entry name" value="fum_ac_acetase"/>
    <property type="match status" value="1"/>
</dbReference>
<dbReference type="PANTHER" id="PTHR43069">
    <property type="entry name" value="FUMARYLACETOACETASE"/>
    <property type="match status" value="1"/>
</dbReference>
<dbReference type="EC" id="3.7.1.2" evidence="4"/>
<keyword evidence="10" id="KW-0585">Phenylalanine catabolism</keyword>
<dbReference type="EMBL" id="CP137640">
    <property type="protein sequence ID" value="WVX81018.1"/>
    <property type="molecule type" value="Genomic_DNA"/>
</dbReference>
<feature type="domain" description="Fumarylacetoacetase-like C-terminal" evidence="11">
    <location>
        <begin position="126"/>
        <end position="414"/>
    </location>
</feature>
<evidence type="ECO:0000313" key="13">
    <source>
        <dbReference type="EMBL" id="WVX81018.1"/>
    </source>
</evidence>
<keyword evidence="14" id="KW-1185">Reference proteome</keyword>
<comment type="cofactor">
    <cofactor evidence="1">
        <name>Ca(2+)</name>
        <dbReference type="ChEBI" id="CHEBI:29108"/>
    </cofactor>
</comment>
<evidence type="ECO:0000256" key="9">
    <source>
        <dbReference type="ARBA" id="ARBA00022878"/>
    </source>
</evidence>
<comment type="pathway">
    <text evidence="3">Amino-acid degradation; L-phenylalanine degradation; acetoacetate and fumarate from L-phenylalanine: step 6/6.</text>
</comment>
<evidence type="ECO:0000256" key="8">
    <source>
        <dbReference type="ARBA" id="ARBA00022842"/>
    </source>
</evidence>
<organism evidence="13 14">
    <name type="scientific">Niallia oryzisoli</name>
    <dbReference type="NCBI Taxonomy" id="1737571"/>
    <lineage>
        <taxon>Bacteria</taxon>
        <taxon>Bacillati</taxon>
        <taxon>Bacillota</taxon>
        <taxon>Bacilli</taxon>
        <taxon>Bacillales</taxon>
        <taxon>Bacillaceae</taxon>
        <taxon>Niallia</taxon>
    </lineage>
</organism>
<dbReference type="InterPro" id="IPR011234">
    <property type="entry name" value="Fumarylacetoacetase-like_C"/>
</dbReference>
<keyword evidence="5" id="KW-0479">Metal-binding</keyword>
<keyword evidence="8" id="KW-0460">Magnesium</keyword>
<dbReference type="InterPro" id="IPR036462">
    <property type="entry name" value="Fumarylacetoacetase_N_sf"/>
</dbReference>
<dbReference type="InterPro" id="IPR036663">
    <property type="entry name" value="Fumarylacetoacetase_C_sf"/>
</dbReference>
<keyword evidence="9" id="KW-0828">Tyrosine catabolism</keyword>
<dbReference type="Gene3D" id="2.30.30.230">
    <property type="entry name" value="Fumarylacetoacetase, N-terminal domain"/>
    <property type="match status" value="1"/>
</dbReference>
<dbReference type="InterPro" id="IPR005959">
    <property type="entry name" value="Fumarylacetoacetase"/>
</dbReference>
<dbReference type="SUPFAM" id="SSF63433">
    <property type="entry name" value="Fumarylacetoacetate hydrolase, FAH, N-terminal domain"/>
    <property type="match status" value="1"/>
</dbReference>
<evidence type="ECO:0000256" key="6">
    <source>
        <dbReference type="ARBA" id="ARBA00022801"/>
    </source>
</evidence>
<name>A0ABZ2CGU0_9BACI</name>
<dbReference type="RefSeq" id="WP_338449948.1">
    <property type="nucleotide sequence ID" value="NZ_CP137640.1"/>
</dbReference>